<keyword evidence="2 8" id="KW-0813">Transport</keyword>
<reference evidence="11" key="1">
    <citation type="journal article" date="2020" name="mSystems">
        <title>Genome- and Community-Level Interaction Insights into Carbon Utilization and Element Cycling Functions of Hydrothermarchaeota in Hydrothermal Sediment.</title>
        <authorList>
            <person name="Zhou Z."/>
            <person name="Liu Y."/>
            <person name="Xu W."/>
            <person name="Pan J."/>
            <person name="Luo Z.H."/>
            <person name="Li M."/>
        </authorList>
    </citation>
    <scope>NUCLEOTIDE SEQUENCE [LARGE SCALE GENOMIC DNA]</scope>
    <source>
        <strain evidence="11">SpSt-186</strain>
    </source>
</reference>
<evidence type="ECO:0000256" key="7">
    <source>
        <dbReference type="ARBA" id="ARBA00023136"/>
    </source>
</evidence>
<dbReference type="InterPro" id="IPR050790">
    <property type="entry name" value="ExbB/TolQ_transport"/>
</dbReference>
<feature type="transmembrane region" description="Helical" evidence="9">
    <location>
        <begin position="112"/>
        <end position="139"/>
    </location>
</feature>
<dbReference type="GO" id="GO:0017038">
    <property type="term" value="P:protein import"/>
    <property type="evidence" value="ECO:0007669"/>
    <property type="project" value="TreeGrafter"/>
</dbReference>
<evidence type="ECO:0000259" key="10">
    <source>
        <dbReference type="Pfam" id="PF01618"/>
    </source>
</evidence>
<protein>
    <submittedName>
        <fullName evidence="11">MotA/TolQ/ExbB proton channel family protein</fullName>
    </submittedName>
</protein>
<dbReference type="PANTHER" id="PTHR30625:SF15">
    <property type="entry name" value="BIOPOLYMER TRANSPORT PROTEIN EXBB"/>
    <property type="match status" value="1"/>
</dbReference>
<dbReference type="InterPro" id="IPR002898">
    <property type="entry name" value="MotA_ExbB_proton_chnl"/>
</dbReference>
<dbReference type="Pfam" id="PF01618">
    <property type="entry name" value="MotA_ExbB"/>
    <property type="match status" value="1"/>
</dbReference>
<keyword evidence="6 9" id="KW-1133">Transmembrane helix</keyword>
<comment type="caution">
    <text evidence="11">The sequence shown here is derived from an EMBL/GenBank/DDBJ whole genome shotgun (WGS) entry which is preliminary data.</text>
</comment>
<evidence type="ECO:0000256" key="5">
    <source>
        <dbReference type="ARBA" id="ARBA00022927"/>
    </source>
</evidence>
<name>A0A7V1ZH30_9BACT</name>
<evidence type="ECO:0000256" key="4">
    <source>
        <dbReference type="ARBA" id="ARBA00022692"/>
    </source>
</evidence>
<dbReference type="AlphaFoldDB" id="A0A7V1ZH30"/>
<evidence type="ECO:0000256" key="6">
    <source>
        <dbReference type="ARBA" id="ARBA00022989"/>
    </source>
</evidence>
<comment type="similarity">
    <text evidence="8">Belongs to the exbB/tolQ family.</text>
</comment>
<gene>
    <name evidence="11" type="ORF">ENP06_00460</name>
</gene>
<organism evidence="11">
    <name type="scientific">Thermoanaerobaculum aquaticum</name>
    <dbReference type="NCBI Taxonomy" id="1312852"/>
    <lineage>
        <taxon>Bacteria</taxon>
        <taxon>Pseudomonadati</taxon>
        <taxon>Acidobacteriota</taxon>
        <taxon>Thermoanaerobaculia</taxon>
        <taxon>Thermoanaerobaculales</taxon>
        <taxon>Thermoanaerobaculaceae</taxon>
        <taxon>Thermoanaerobaculum</taxon>
    </lineage>
</organism>
<dbReference type="OrthoDB" id="4045at2"/>
<comment type="subcellular location">
    <subcellularLocation>
        <location evidence="1">Cell membrane</location>
        <topology evidence="1">Multi-pass membrane protein</topology>
    </subcellularLocation>
    <subcellularLocation>
        <location evidence="8">Membrane</location>
        <topology evidence="8">Multi-pass membrane protein</topology>
    </subcellularLocation>
</comment>
<dbReference type="EMBL" id="DSHW01000035">
    <property type="protein sequence ID" value="HEQ87869.1"/>
    <property type="molecule type" value="Genomic_DNA"/>
</dbReference>
<keyword evidence="5 8" id="KW-0653">Protein transport</keyword>
<keyword evidence="3" id="KW-1003">Cell membrane</keyword>
<evidence type="ECO:0000256" key="2">
    <source>
        <dbReference type="ARBA" id="ARBA00022448"/>
    </source>
</evidence>
<feature type="domain" description="MotA/TolQ/ExbB proton channel" evidence="10">
    <location>
        <begin position="74"/>
        <end position="192"/>
    </location>
</feature>
<evidence type="ECO:0000256" key="8">
    <source>
        <dbReference type="RuleBase" id="RU004057"/>
    </source>
</evidence>
<keyword evidence="7 9" id="KW-0472">Membrane</keyword>
<feature type="transmembrane region" description="Helical" evidence="9">
    <location>
        <begin position="159"/>
        <end position="180"/>
    </location>
</feature>
<evidence type="ECO:0000256" key="9">
    <source>
        <dbReference type="SAM" id="Phobius"/>
    </source>
</evidence>
<dbReference type="PANTHER" id="PTHR30625">
    <property type="entry name" value="PROTEIN TOLQ"/>
    <property type="match status" value="1"/>
</dbReference>
<dbReference type="GO" id="GO:0005886">
    <property type="term" value="C:plasma membrane"/>
    <property type="evidence" value="ECO:0007669"/>
    <property type="project" value="UniProtKB-SubCell"/>
</dbReference>
<keyword evidence="4 9" id="KW-0812">Transmembrane</keyword>
<sequence length="218" mass="23598">MLGDLVTYFQQGGITMWPLLVFSILTATFIVERGLALRKAKVNVNEFLSKVRKALLVNRDVRGAMKVCEEYQGPVASVVKAALARYGHPREDIEKNIESAAVFESARLERGLMVLATSANISPMLGFLGTVTGMIKSFATLAQAGLSNPGAVAAGISEALITTATGLFIAIPAQLGYNYYMSRINRFMRDIEVASNMLMDTFIEMDSERYGQGGGAEA</sequence>
<accession>A0A7V1ZH30</accession>
<proteinExistence type="inferred from homology"/>
<evidence type="ECO:0000313" key="11">
    <source>
        <dbReference type="EMBL" id="HEQ87869.1"/>
    </source>
</evidence>
<feature type="transmembrane region" description="Helical" evidence="9">
    <location>
        <begin position="12"/>
        <end position="31"/>
    </location>
</feature>
<evidence type="ECO:0000256" key="1">
    <source>
        <dbReference type="ARBA" id="ARBA00004651"/>
    </source>
</evidence>
<dbReference type="RefSeq" id="WP_038049867.1">
    <property type="nucleotide sequence ID" value="NZ_JMFG01000023.1"/>
</dbReference>
<evidence type="ECO:0000256" key="3">
    <source>
        <dbReference type="ARBA" id="ARBA00022475"/>
    </source>
</evidence>